<comment type="caution">
    <text evidence="2">The sequence shown here is derived from an EMBL/GenBank/DDBJ whole genome shotgun (WGS) entry which is preliminary data.</text>
</comment>
<keyword evidence="1" id="KW-1133">Transmembrane helix</keyword>
<protein>
    <submittedName>
        <fullName evidence="2">Membrane protein</fullName>
    </submittedName>
</protein>
<evidence type="ECO:0000313" key="2">
    <source>
        <dbReference type="EMBL" id="MET3528190.1"/>
    </source>
</evidence>
<dbReference type="EMBL" id="JBEPLU010000003">
    <property type="protein sequence ID" value="MET3528190.1"/>
    <property type="molecule type" value="Genomic_DNA"/>
</dbReference>
<evidence type="ECO:0000313" key="3">
    <source>
        <dbReference type="Proteomes" id="UP001549110"/>
    </source>
</evidence>
<keyword evidence="1" id="KW-0812">Transmembrane</keyword>
<evidence type="ECO:0000256" key="1">
    <source>
        <dbReference type="SAM" id="Phobius"/>
    </source>
</evidence>
<accession>A0ABV2EMC1</accession>
<feature type="transmembrane region" description="Helical" evidence="1">
    <location>
        <begin position="6"/>
        <end position="30"/>
    </location>
</feature>
<reference evidence="2 3" key="1">
    <citation type="submission" date="2024-06" db="EMBL/GenBank/DDBJ databases">
        <title>Genomic Encyclopedia of Type Strains, Phase IV (KMG-IV): sequencing the most valuable type-strain genomes for metagenomic binning, comparative biology and taxonomic classification.</title>
        <authorList>
            <person name="Goeker M."/>
        </authorList>
    </citation>
    <scope>NUCLEOTIDE SEQUENCE [LARGE SCALE GENOMIC DNA]</scope>
    <source>
        <strain evidence="2 3">DSM 17809</strain>
    </source>
</reference>
<feature type="transmembrane region" description="Helical" evidence="1">
    <location>
        <begin position="136"/>
        <end position="156"/>
    </location>
</feature>
<dbReference type="Proteomes" id="UP001549110">
    <property type="component" value="Unassembled WGS sequence"/>
</dbReference>
<gene>
    <name evidence="2" type="ORF">ABID41_003329</name>
</gene>
<sequence length="157" mass="17667">MDVTVARIIHVLSVLLWIGGVGFVTTVLFPSVRRNYAPEERLAAFLRFEGVFAWQARISVGLAGLSGLYMTWRLDAWSRFQSATYWWMHAMLLLWLLFAAMLFIVEPLGLHRKLERAIAAGTSSVQFGRMERFHRIMLGLSLLTLVGAVGGSHGLFV</sequence>
<keyword evidence="1" id="KW-0472">Membrane</keyword>
<keyword evidence="3" id="KW-1185">Reference proteome</keyword>
<feature type="transmembrane region" description="Helical" evidence="1">
    <location>
        <begin position="84"/>
        <end position="105"/>
    </location>
</feature>
<feature type="transmembrane region" description="Helical" evidence="1">
    <location>
        <begin position="51"/>
        <end position="72"/>
    </location>
</feature>
<name>A0ABV2EMC1_9CAUL</name>
<proteinExistence type="predicted"/>
<dbReference type="RefSeq" id="WP_354298169.1">
    <property type="nucleotide sequence ID" value="NZ_JBEPLU010000003.1"/>
</dbReference>
<organism evidence="2 3">
    <name type="scientific">Phenylobacterium koreense</name>
    <dbReference type="NCBI Taxonomy" id="266125"/>
    <lineage>
        <taxon>Bacteria</taxon>
        <taxon>Pseudomonadati</taxon>
        <taxon>Pseudomonadota</taxon>
        <taxon>Alphaproteobacteria</taxon>
        <taxon>Caulobacterales</taxon>
        <taxon>Caulobacteraceae</taxon>
        <taxon>Phenylobacterium</taxon>
    </lineage>
</organism>